<evidence type="ECO:0000313" key="1">
    <source>
        <dbReference type="EMBL" id="CRY95358.1"/>
    </source>
</evidence>
<proteinExistence type="predicted"/>
<dbReference type="AlphaFoldDB" id="A0A0H5Q0I4"/>
<sequence length="283" mass="31276">MAIINSVVVGRGRKSVGEITLRYERGRTIATRRIYENKSNTAMQSAQRTTFTEIIKALSNIPNNIMTLLAVKSRYGSQRNNYYKNAKVWLQSGAELARPELGRQVTTINDVMSGLSVNGELVGNTSGNVVVGNVAYNGNSASVNESGLLETNVFLNDVKDISIDNVTVQYVYISLTNFGSDENRELRISPPDQTKATLGAITELVQAGKMAVMIGDNDTIIVRLSSGYAGNRKFTNYDDQGMMLSNSKYLFVPIIRWRTTKDEDKVMTIPLNVATLYDTYKAT</sequence>
<reference evidence="1" key="2">
    <citation type="submission" date="2015-07" db="EMBL/GenBank/DDBJ databases">
        <title>Plasmids, circular viruses and viroids from rat gut.</title>
        <authorList>
            <person name="Jorgensen T.J."/>
            <person name="Hansen M.A."/>
            <person name="Xu Z."/>
            <person name="Tabak M.A."/>
            <person name="Sorensen S.J."/>
            <person name="Hansen L.H."/>
        </authorList>
    </citation>
    <scope>NUCLEOTIDE SEQUENCE</scope>
    <source>
        <plasmid evidence="1">pRGRH0604</plasmid>
    </source>
</reference>
<dbReference type="EMBL" id="LN853233">
    <property type="protein sequence ID" value="CRY95358.1"/>
    <property type="molecule type" value="Genomic_DNA"/>
</dbReference>
<protein>
    <submittedName>
        <fullName evidence="1">Uncharacterized protein</fullName>
    </submittedName>
</protein>
<keyword evidence="1" id="KW-0614">Plasmid</keyword>
<geneLocation type="plasmid" evidence="1">
    <name>pRGRH0604</name>
</geneLocation>
<reference evidence="1" key="1">
    <citation type="submission" date="2015-06" db="EMBL/GenBank/DDBJ databases">
        <authorList>
            <person name="Joergensen T."/>
        </authorList>
    </citation>
    <scope>NUCLEOTIDE SEQUENCE</scope>
    <source>
        <plasmid evidence="1">pRGRH0604</plasmid>
    </source>
</reference>
<organism evidence="1">
    <name type="scientific">uncultured prokaryote</name>
    <dbReference type="NCBI Taxonomy" id="198431"/>
    <lineage>
        <taxon>unclassified sequences</taxon>
        <taxon>environmental samples</taxon>
    </lineage>
</organism>
<accession>A0A0H5Q0I4</accession>
<name>A0A0H5Q0I4_9ZZZZ</name>